<sequence length="651" mass="70731">MDHLSPPPSPPVGQTPPAVSALTALNASSASLIQRASAFSSVLGQKWNPRDIPLLYNPLFYSGAAFLWPQFLLPQQPLSTPVSPNLNSSGGRDYALTPEKEEIIDEDMPLNLSLKPSSSTPHHGRHHPIHIWSPASMCEKETLDGDQQSNIDIENDGDEVEDDSSAGEHPMDGSFSETLQRQQQQHRQRETARILTEYNSLLSRRAPSASAASGPTSSSMQDYFNYSKISKGYYTHLQQQQRNLEVLRQNKTDVYVLNPANHNHNNNNNLEGVKNANHESRVGGAVMCARMSSSSSSSNSGSAGSAGLVGETTIGPIGIGSESDSKVMVMGTGSGGQELMSYKLETGPARPDSTAHSDSPYGSSNDSSSLHGHQHHPHHHHHHHHHNHQASSIVNGAVGETKKSVKLYQCKQCGKTFKRSSTLSTHLLIHSDTRPYPCQYCGKRFHQKSDMKKHTYIHTGEKPHKCVVCLKAFSQSSNLITHMRKHSGYKPFSCGLCDKAFQRKVDLRRHREGQHNDHSGSLSTTPTTMVAATTTTTMTTTAMAAMSPVSPIDTMMMVGYESKLNLKLEHHGGGVHDGDGSNSNSSNSSNNSNSSSSMDDSTMAAAVASSSEQRQRSSSVASPTPGYHHHHPRSAEPDLDIKMEVVSSSCS</sequence>
<comment type="subcellular location">
    <subcellularLocation>
        <location evidence="1">Nucleus</location>
    </subcellularLocation>
</comment>
<evidence type="ECO:0000256" key="10">
    <source>
        <dbReference type="PROSITE-ProRule" id="PRU00042"/>
    </source>
</evidence>
<evidence type="ECO:0000256" key="4">
    <source>
        <dbReference type="ARBA" id="ARBA00022771"/>
    </source>
</evidence>
<keyword evidence="3" id="KW-0677">Repeat</keyword>
<keyword evidence="4 10" id="KW-0863">Zinc-finger</keyword>
<keyword evidence="9" id="KW-0539">Nucleus</keyword>
<protein>
    <submittedName>
        <fullName evidence="13">Putative c2h2-type zn-finger protein</fullName>
    </submittedName>
</protein>
<feature type="compositionally biased region" description="Low complexity" evidence="11">
    <location>
        <begin position="292"/>
        <end position="306"/>
    </location>
</feature>
<accession>A0A2M4CQR7</accession>
<keyword evidence="2" id="KW-0479">Metal-binding</keyword>
<evidence type="ECO:0000256" key="8">
    <source>
        <dbReference type="ARBA" id="ARBA00023163"/>
    </source>
</evidence>
<dbReference type="PROSITE" id="PS50157">
    <property type="entry name" value="ZINC_FINGER_C2H2_2"/>
    <property type="match status" value="4"/>
</dbReference>
<dbReference type="GO" id="GO:0003677">
    <property type="term" value="F:DNA binding"/>
    <property type="evidence" value="ECO:0007669"/>
    <property type="project" value="UniProtKB-KW"/>
</dbReference>
<dbReference type="GO" id="GO:0008270">
    <property type="term" value="F:zinc ion binding"/>
    <property type="evidence" value="ECO:0007669"/>
    <property type="project" value="UniProtKB-KW"/>
</dbReference>
<evidence type="ECO:0000256" key="2">
    <source>
        <dbReference type="ARBA" id="ARBA00022723"/>
    </source>
</evidence>
<feature type="domain" description="C2H2-type" evidence="12">
    <location>
        <begin position="408"/>
        <end position="435"/>
    </location>
</feature>
<dbReference type="FunFam" id="3.30.160.60:FF:000208">
    <property type="entry name" value="zinc finger protein Gfi-1b"/>
    <property type="match status" value="1"/>
</dbReference>
<feature type="compositionally biased region" description="Acidic residues" evidence="11">
    <location>
        <begin position="153"/>
        <end position="165"/>
    </location>
</feature>
<dbReference type="GO" id="GO:0009887">
    <property type="term" value="P:animal organ morphogenesis"/>
    <property type="evidence" value="ECO:0007669"/>
    <property type="project" value="UniProtKB-ARBA"/>
</dbReference>
<evidence type="ECO:0000256" key="5">
    <source>
        <dbReference type="ARBA" id="ARBA00022833"/>
    </source>
</evidence>
<dbReference type="GO" id="GO:0003002">
    <property type="term" value="P:regionalization"/>
    <property type="evidence" value="ECO:0007669"/>
    <property type="project" value="UniProtKB-ARBA"/>
</dbReference>
<dbReference type="PROSITE" id="PS00028">
    <property type="entry name" value="ZINC_FINGER_C2H2_1"/>
    <property type="match status" value="4"/>
</dbReference>
<evidence type="ECO:0000256" key="6">
    <source>
        <dbReference type="ARBA" id="ARBA00023015"/>
    </source>
</evidence>
<proteinExistence type="predicted"/>
<feature type="compositionally biased region" description="Basic and acidic residues" evidence="11">
    <location>
        <begin position="569"/>
        <end position="579"/>
    </location>
</feature>
<dbReference type="GO" id="GO:0000981">
    <property type="term" value="F:DNA-binding transcription factor activity, RNA polymerase II-specific"/>
    <property type="evidence" value="ECO:0007669"/>
    <property type="project" value="UniProtKB-ARBA"/>
</dbReference>
<evidence type="ECO:0000259" key="12">
    <source>
        <dbReference type="PROSITE" id="PS50157"/>
    </source>
</evidence>
<feature type="region of interest" description="Disordered" evidence="11">
    <location>
        <begin position="346"/>
        <end position="391"/>
    </location>
</feature>
<dbReference type="PANTHER" id="PTHR24379:SF121">
    <property type="entry name" value="C2H2-TYPE DOMAIN-CONTAINING PROTEIN"/>
    <property type="match status" value="1"/>
</dbReference>
<dbReference type="GO" id="GO:0000122">
    <property type="term" value="P:negative regulation of transcription by RNA polymerase II"/>
    <property type="evidence" value="ECO:0007669"/>
    <property type="project" value="UniProtKB-ARBA"/>
</dbReference>
<organism evidence="13">
    <name type="scientific">Anopheles darlingi</name>
    <name type="common">Mosquito</name>
    <dbReference type="NCBI Taxonomy" id="43151"/>
    <lineage>
        <taxon>Eukaryota</taxon>
        <taxon>Metazoa</taxon>
        <taxon>Ecdysozoa</taxon>
        <taxon>Arthropoda</taxon>
        <taxon>Hexapoda</taxon>
        <taxon>Insecta</taxon>
        <taxon>Pterygota</taxon>
        <taxon>Neoptera</taxon>
        <taxon>Endopterygota</taxon>
        <taxon>Diptera</taxon>
        <taxon>Nematocera</taxon>
        <taxon>Culicoidea</taxon>
        <taxon>Culicidae</taxon>
        <taxon>Anophelinae</taxon>
        <taxon>Anopheles</taxon>
    </lineage>
</organism>
<name>A0A2M4CQR7_ANODA</name>
<dbReference type="Gene3D" id="3.30.160.60">
    <property type="entry name" value="Classic Zinc Finger"/>
    <property type="match status" value="4"/>
</dbReference>
<feature type="region of interest" description="Disordered" evidence="11">
    <location>
        <begin position="148"/>
        <end position="190"/>
    </location>
</feature>
<feature type="domain" description="C2H2-type" evidence="12">
    <location>
        <begin position="436"/>
        <end position="463"/>
    </location>
</feature>
<dbReference type="VEuPathDB" id="VectorBase:ADAC000601"/>
<dbReference type="PANTHER" id="PTHR24379">
    <property type="entry name" value="KRAB AND ZINC FINGER DOMAIN-CONTAINING"/>
    <property type="match status" value="1"/>
</dbReference>
<evidence type="ECO:0000256" key="11">
    <source>
        <dbReference type="SAM" id="MobiDB-lite"/>
    </source>
</evidence>
<dbReference type="VEuPathDB" id="VectorBase:ADAR2_000776"/>
<dbReference type="GO" id="GO:0005634">
    <property type="term" value="C:nucleus"/>
    <property type="evidence" value="ECO:0007669"/>
    <property type="project" value="UniProtKB-SubCell"/>
</dbReference>
<keyword evidence="8" id="KW-0804">Transcription</keyword>
<feature type="region of interest" description="Disordered" evidence="11">
    <location>
        <begin position="290"/>
        <end position="334"/>
    </location>
</feature>
<dbReference type="SMART" id="SM00355">
    <property type="entry name" value="ZnF_C2H2"/>
    <property type="match status" value="4"/>
</dbReference>
<dbReference type="InterPro" id="IPR013087">
    <property type="entry name" value="Znf_C2H2_type"/>
</dbReference>
<dbReference type="InterPro" id="IPR036236">
    <property type="entry name" value="Znf_C2H2_sf"/>
</dbReference>
<feature type="compositionally biased region" description="Low complexity" evidence="11">
    <location>
        <begin position="357"/>
        <end position="371"/>
    </location>
</feature>
<feature type="compositionally biased region" description="Low complexity" evidence="11">
    <location>
        <begin position="580"/>
        <end position="597"/>
    </location>
</feature>
<feature type="domain" description="C2H2-type" evidence="12">
    <location>
        <begin position="492"/>
        <end position="523"/>
    </location>
</feature>
<evidence type="ECO:0000256" key="3">
    <source>
        <dbReference type="ARBA" id="ARBA00022737"/>
    </source>
</evidence>
<feature type="domain" description="C2H2-type" evidence="12">
    <location>
        <begin position="464"/>
        <end position="491"/>
    </location>
</feature>
<dbReference type="SUPFAM" id="SSF57667">
    <property type="entry name" value="beta-beta-alpha zinc fingers"/>
    <property type="match status" value="2"/>
</dbReference>
<dbReference type="FunFam" id="3.30.160.60:FF:000245">
    <property type="entry name" value="zinc finger protein Gfi-1"/>
    <property type="match status" value="1"/>
</dbReference>
<dbReference type="FunFam" id="3.30.160.60:FF:000432">
    <property type="entry name" value="zinc finger protein Gfi-1b isoform X1"/>
    <property type="match status" value="1"/>
</dbReference>
<feature type="compositionally biased region" description="Basic residues" evidence="11">
    <location>
        <begin position="372"/>
        <end position="388"/>
    </location>
</feature>
<dbReference type="Pfam" id="PF00096">
    <property type="entry name" value="zf-C2H2"/>
    <property type="match status" value="4"/>
</dbReference>
<keyword evidence="6" id="KW-0805">Transcription regulation</keyword>
<feature type="region of interest" description="Disordered" evidence="11">
    <location>
        <begin position="569"/>
        <end position="651"/>
    </location>
</feature>
<evidence type="ECO:0000256" key="1">
    <source>
        <dbReference type="ARBA" id="ARBA00004123"/>
    </source>
</evidence>
<feature type="compositionally biased region" description="Low complexity" evidence="11">
    <location>
        <begin position="604"/>
        <end position="622"/>
    </location>
</feature>
<keyword evidence="7" id="KW-0238">DNA-binding</keyword>
<evidence type="ECO:0000256" key="7">
    <source>
        <dbReference type="ARBA" id="ARBA00023125"/>
    </source>
</evidence>
<reference evidence="13" key="1">
    <citation type="submission" date="2018-01" db="EMBL/GenBank/DDBJ databases">
        <title>An insight into the sialome of Amazonian anophelines.</title>
        <authorList>
            <person name="Ribeiro J.M."/>
            <person name="Scarpassa V."/>
            <person name="Calvo E."/>
        </authorList>
    </citation>
    <scope>NUCLEOTIDE SEQUENCE</scope>
</reference>
<feature type="compositionally biased region" description="Basic and acidic residues" evidence="11">
    <location>
        <begin position="633"/>
        <end position="643"/>
    </location>
</feature>
<dbReference type="FunFam" id="3.30.160.60:FF:000148">
    <property type="entry name" value="zinc finger protein Gfi-1"/>
    <property type="match status" value="1"/>
</dbReference>
<keyword evidence="5" id="KW-0862">Zinc</keyword>
<dbReference type="AlphaFoldDB" id="A0A2M4CQR7"/>
<dbReference type="EMBL" id="GGFL01003489">
    <property type="protein sequence ID" value="MBW67667.1"/>
    <property type="molecule type" value="Transcribed_RNA"/>
</dbReference>
<evidence type="ECO:0000313" key="13">
    <source>
        <dbReference type="EMBL" id="MBW67667.1"/>
    </source>
</evidence>
<evidence type="ECO:0000256" key="9">
    <source>
        <dbReference type="ARBA" id="ARBA00023242"/>
    </source>
</evidence>